<organism evidence="4 5">
    <name type="scientific">Paramarasmius palmivorus</name>
    <dbReference type="NCBI Taxonomy" id="297713"/>
    <lineage>
        <taxon>Eukaryota</taxon>
        <taxon>Fungi</taxon>
        <taxon>Dikarya</taxon>
        <taxon>Basidiomycota</taxon>
        <taxon>Agaricomycotina</taxon>
        <taxon>Agaricomycetes</taxon>
        <taxon>Agaricomycetidae</taxon>
        <taxon>Agaricales</taxon>
        <taxon>Marasmiineae</taxon>
        <taxon>Marasmiaceae</taxon>
        <taxon>Paramarasmius</taxon>
    </lineage>
</organism>
<evidence type="ECO:0000313" key="4">
    <source>
        <dbReference type="EMBL" id="KAK7036526.1"/>
    </source>
</evidence>
<dbReference type="InterPro" id="IPR011990">
    <property type="entry name" value="TPR-like_helical_dom_sf"/>
</dbReference>
<dbReference type="Pfam" id="PF13414">
    <property type="entry name" value="TPR_11"/>
    <property type="match status" value="1"/>
</dbReference>
<comment type="caution">
    <text evidence="4">The sequence shown here is derived from an EMBL/GenBank/DDBJ whole genome shotgun (WGS) entry which is preliminary data.</text>
</comment>
<proteinExistence type="predicted"/>
<sequence>MPPKPKQLKQSAQGELKAEADALFFQGDFTGAIEKYTEAIALDEENAFLYSNRSAAYFNLHEYGEAAQDAAKATDINPKYFKAWARLAKAKDALRQPWYSKIAWQKAVDTLPTSQLSADEKRFRVEYRNGLLAALQSHLSMAGDQTEPAVYEQDERHSMPWMLSWAYMPQIERAGDLDSSIVPLNNAYLEFEEGCIRMTEFESRGLMFKVQSQTVENISNALLSESRIFQMADYQSDPAWMSRLKAQMKAETLARNAWIDYSQDRILTEVQRRLRIEGWDRVRPILSITVRYWFLYGYLEGHIHQNYASEVVYLRRAIALIEWGRDQWKDVPIGDRGVIFKDTFYQGVQNLYINALRRLCKMEKDVHQKTRLLDELSRKADELIANIDSNPIPPRRNALLYEAAFSTAANAYCMWEKIKMNRKRLGERKPMEGMEAAAEYLRAAQLFPTDDEYHLWYLNMALECMLDGGAPIRLLLQFIGKLKIYIPLAQKIWGQSTLAKRGRDKRVEANLQVETSLRKMLADGYKEEDVAEVTVPKRPRQLDDF</sequence>
<accession>A0AAW0CFV1</accession>
<dbReference type="PANTHER" id="PTHR45831">
    <property type="entry name" value="LD24721P"/>
    <property type="match status" value="1"/>
</dbReference>
<evidence type="ECO:0000256" key="2">
    <source>
        <dbReference type="ARBA" id="ARBA00022803"/>
    </source>
</evidence>
<evidence type="ECO:0000256" key="1">
    <source>
        <dbReference type="ARBA" id="ARBA00022737"/>
    </source>
</evidence>
<protein>
    <recommendedName>
        <fullName evidence="6">TPR-like protein</fullName>
    </recommendedName>
</protein>
<dbReference type="InterPro" id="IPR047150">
    <property type="entry name" value="SGT"/>
</dbReference>
<dbReference type="InterPro" id="IPR019734">
    <property type="entry name" value="TPR_rpt"/>
</dbReference>
<keyword evidence="5" id="KW-1185">Reference proteome</keyword>
<evidence type="ECO:0000256" key="3">
    <source>
        <dbReference type="PROSITE-ProRule" id="PRU00339"/>
    </source>
</evidence>
<dbReference type="SMART" id="SM00028">
    <property type="entry name" value="TPR"/>
    <property type="match status" value="3"/>
</dbReference>
<dbReference type="PROSITE" id="PS50005">
    <property type="entry name" value="TPR"/>
    <property type="match status" value="1"/>
</dbReference>
<evidence type="ECO:0000313" key="5">
    <source>
        <dbReference type="Proteomes" id="UP001383192"/>
    </source>
</evidence>
<dbReference type="GO" id="GO:0006620">
    <property type="term" value="P:post-translational protein targeting to endoplasmic reticulum membrane"/>
    <property type="evidence" value="ECO:0007669"/>
    <property type="project" value="TreeGrafter"/>
</dbReference>
<dbReference type="GO" id="GO:0072380">
    <property type="term" value="C:TRC complex"/>
    <property type="evidence" value="ECO:0007669"/>
    <property type="project" value="TreeGrafter"/>
</dbReference>
<feature type="repeat" description="TPR" evidence="3">
    <location>
        <begin position="47"/>
        <end position="80"/>
    </location>
</feature>
<dbReference type="AlphaFoldDB" id="A0AAW0CFV1"/>
<name>A0AAW0CFV1_9AGAR</name>
<dbReference type="EMBL" id="JAYKXP010000051">
    <property type="protein sequence ID" value="KAK7036526.1"/>
    <property type="molecule type" value="Genomic_DNA"/>
</dbReference>
<evidence type="ECO:0008006" key="6">
    <source>
        <dbReference type="Google" id="ProtNLM"/>
    </source>
</evidence>
<dbReference type="Proteomes" id="UP001383192">
    <property type="component" value="Unassembled WGS sequence"/>
</dbReference>
<keyword evidence="2 3" id="KW-0802">TPR repeat</keyword>
<dbReference type="Gene3D" id="1.25.40.10">
    <property type="entry name" value="Tetratricopeptide repeat domain"/>
    <property type="match status" value="1"/>
</dbReference>
<dbReference type="PANTHER" id="PTHR45831:SF2">
    <property type="entry name" value="LD24721P"/>
    <property type="match status" value="1"/>
</dbReference>
<reference evidence="4 5" key="1">
    <citation type="submission" date="2024-01" db="EMBL/GenBank/DDBJ databases">
        <title>A draft genome for a cacao thread blight-causing isolate of Paramarasmius palmivorus.</title>
        <authorList>
            <person name="Baruah I.K."/>
            <person name="Bukari Y."/>
            <person name="Amoako-Attah I."/>
            <person name="Meinhardt L.W."/>
            <person name="Bailey B.A."/>
            <person name="Cohen S.P."/>
        </authorList>
    </citation>
    <scope>NUCLEOTIDE SEQUENCE [LARGE SCALE GENOMIC DNA]</scope>
    <source>
        <strain evidence="4 5">GH-12</strain>
    </source>
</reference>
<dbReference type="SUPFAM" id="SSF48452">
    <property type="entry name" value="TPR-like"/>
    <property type="match status" value="1"/>
</dbReference>
<dbReference type="GO" id="GO:0016020">
    <property type="term" value="C:membrane"/>
    <property type="evidence" value="ECO:0007669"/>
    <property type="project" value="TreeGrafter"/>
</dbReference>
<gene>
    <name evidence="4" type="ORF">VNI00_011723</name>
</gene>
<keyword evidence="1" id="KW-0677">Repeat</keyword>
<dbReference type="GO" id="GO:0060090">
    <property type="term" value="F:molecular adaptor activity"/>
    <property type="evidence" value="ECO:0007669"/>
    <property type="project" value="TreeGrafter"/>
</dbReference>